<dbReference type="InterPro" id="IPR008042">
    <property type="entry name" value="Retrotrans_Pao"/>
</dbReference>
<feature type="region of interest" description="Disordered" evidence="1">
    <location>
        <begin position="205"/>
        <end position="231"/>
    </location>
</feature>
<evidence type="ECO:0000259" key="2">
    <source>
        <dbReference type="Pfam" id="PF00078"/>
    </source>
</evidence>
<reference evidence="3" key="1">
    <citation type="submission" date="2020-04" db="EMBL/GenBank/DDBJ databases">
        <authorList>
            <person name="Alioto T."/>
            <person name="Alioto T."/>
            <person name="Gomez Garrido J."/>
        </authorList>
    </citation>
    <scope>NUCLEOTIDE SEQUENCE</scope>
    <source>
        <strain evidence="3">A484AB</strain>
    </source>
</reference>
<sequence length="698" mass="79693">MWAYLDTGSARNFVSRDAAKMLNLKPKRHEPREIVTLNGITNQSMPIYEIVINALDGGAREKIEVTGSKLPDFTTVRRPHIPELKLKHEHTKDKTFYYTENRKCQIHLIIGDNTFSRIRTETVCKGEQGDPIVEETSFGWVIHGGDDYTDDQCMFTRETSDCERLYSLDVLGVEDTGDTNSEILNEFTEKITRKEDGRYEVSFPWISGKRPSDTNEQQSRKRLQNVDRKLDKNPELKREYNNIISEQLSQGVVEVALDTPTGDRVYYMPHKPVVRQNATTTKVRMIFDASAKPNASAESINDCMYTGPPLQPHLWDILVRARLMQNLILADIQKAFLQIEVKEEDRDSFRFLYNVNGMEKHLRFTRVPFGAEASPFVLGATLQHHLGNQSPEHQDTVDALKKNTYVDNLIYGGEDLSSLVKFKDESSRILESGKFPVQKWESNVEFLESNDMPNHTKFLGHMWDKREETLEITVPDYPEGDPVTKRSILSHLGSMYDPLGIISPTLAEGKRIYRNVCDEKKCWNAEVSPQSKYQWLKWTKQLRNVKVPRSINKSIKRMKAVQLHVFADSSTLACCSVAIAVVESNTGVVKGLLASKSRISKRDTSIPRLELVSGHMAANMARNLCNALRGWPIKSVIIWMDSLVALFWINNPGKAWKVFVANRVKQMADITEEVNIVWKYCPTNMNLADLRSRSASID</sequence>
<dbReference type="InterPro" id="IPR043128">
    <property type="entry name" value="Rev_trsase/Diguanyl_cyclase"/>
</dbReference>
<dbReference type="Gene3D" id="2.40.70.10">
    <property type="entry name" value="Acid Proteases"/>
    <property type="match status" value="1"/>
</dbReference>
<proteinExistence type="predicted"/>
<dbReference type="Proteomes" id="UP001152795">
    <property type="component" value="Unassembled WGS sequence"/>
</dbReference>
<evidence type="ECO:0000313" key="4">
    <source>
        <dbReference type="Proteomes" id="UP001152795"/>
    </source>
</evidence>
<keyword evidence="4" id="KW-1185">Reference proteome</keyword>
<comment type="caution">
    <text evidence="3">The sequence shown here is derived from an EMBL/GenBank/DDBJ whole genome shotgun (WGS) entry which is preliminary data.</text>
</comment>
<dbReference type="InterPro" id="IPR021109">
    <property type="entry name" value="Peptidase_aspartic_dom_sf"/>
</dbReference>
<dbReference type="Pfam" id="PF00078">
    <property type="entry name" value="RVT_1"/>
    <property type="match status" value="1"/>
</dbReference>
<dbReference type="PANTHER" id="PTHR47331:SF5">
    <property type="entry name" value="RIBONUCLEASE H"/>
    <property type="match status" value="1"/>
</dbReference>
<dbReference type="SUPFAM" id="SSF56672">
    <property type="entry name" value="DNA/RNA polymerases"/>
    <property type="match status" value="1"/>
</dbReference>
<organism evidence="3 4">
    <name type="scientific">Paramuricea clavata</name>
    <name type="common">Red gorgonian</name>
    <name type="synonym">Violescent sea-whip</name>
    <dbReference type="NCBI Taxonomy" id="317549"/>
    <lineage>
        <taxon>Eukaryota</taxon>
        <taxon>Metazoa</taxon>
        <taxon>Cnidaria</taxon>
        <taxon>Anthozoa</taxon>
        <taxon>Octocorallia</taxon>
        <taxon>Malacalcyonacea</taxon>
        <taxon>Plexauridae</taxon>
        <taxon>Paramuricea</taxon>
    </lineage>
</organism>
<dbReference type="Gene3D" id="3.30.70.270">
    <property type="match status" value="1"/>
</dbReference>
<protein>
    <recommendedName>
        <fullName evidence="2">Reverse transcriptase domain-containing protein</fullName>
    </recommendedName>
</protein>
<dbReference type="Pfam" id="PF05380">
    <property type="entry name" value="Peptidase_A17"/>
    <property type="match status" value="1"/>
</dbReference>
<dbReference type="EMBL" id="CACRXK020006949">
    <property type="protein sequence ID" value="CAB4010902.1"/>
    <property type="molecule type" value="Genomic_DNA"/>
</dbReference>
<dbReference type="InterPro" id="IPR000477">
    <property type="entry name" value="RT_dom"/>
</dbReference>
<evidence type="ECO:0000313" key="3">
    <source>
        <dbReference type="EMBL" id="CAB4010902.1"/>
    </source>
</evidence>
<dbReference type="Gene3D" id="3.10.10.10">
    <property type="entry name" value="HIV Type 1 Reverse Transcriptase, subunit A, domain 1"/>
    <property type="match status" value="1"/>
</dbReference>
<dbReference type="AlphaFoldDB" id="A0A7D9IPK2"/>
<evidence type="ECO:0000256" key="1">
    <source>
        <dbReference type="SAM" id="MobiDB-lite"/>
    </source>
</evidence>
<dbReference type="OrthoDB" id="5983646at2759"/>
<dbReference type="InterPro" id="IPR043502">
    <property type="entry name" value="DNA/RNA_pol_sf"/>
</dbReference>
<name>A0A7D9IPK2_PARCT</name>
<feature type="domain" description="Reverse transcriptase" evidence="2">
    <location>
        <begin position="280"/>
        <end position="438"/>
    </location>
</feature>
<dbReference type="PANTHER" id="PTHR47331">
    <property type="entry name" value="PHD-TYPE DOMAIN-CONTAINING PROTEIN"/>
    <property type="match status" value="1"/>
</dbReference>
<gene>
    <name evidence="3" type="ORF">PACLA_8A083524</name>
</gene>
<accession>A0A7D9IPK2</accession>